<evidence type="ECO:0000313" key="2">
    <source>
        <dbReference type="EMBL" id="EJU05951.1"/>
    </source>
</evidence>
<organism evidence="2 3">
    <name type="scientific">Dacryopinax primogenitus (strain DJM 731)</name>
    <name type="common">Brown rot fungus</name>
    <dbReference type="NCBI Taxonomy" id="1858805"/>
    <lineage>
        <taxon>Eukaryota</taxon>
        <taxon>Fungi</taxon>
        <taxon>Dikarya</taxon>
        <taxon>Basidiomycota</taxon>
        <taxon>Agaricomycotina</taxon>
        <taxon>Dacrymycetes</taxon>
        <taxon>Dacrymycetales</taxon>
        <taxon>Dacrymycetaceae</taxon>
        <taxon>Dacryopinax</taxon>
    </lineage>
</organism>
<dbReference type="Proteomes" id="UP000030653">
    <property type="component" value="Unassembled WGS sequence"/>
</dbReference>
<keyword evidence="3" id="KW-1185">Reference proteome</keyword>
<dbReference type="EMBL" id="JH795855">
    <property type="protein sequence ID" value="EJU05951.1"/>
    <property type="molecule type" value="Genomic_DNA"/>
</dbReference>
<name>M5G6R9_DACPD</name>
<evidence type="ECO:0000256" key="1">
    <source>
        <dbReference type="SAM" id="MobiDB-lite"/>
    </source>
</evidence>
<accession>M5G6R9</accession>
<evidence type="ECO:0000313" key="3">
    <source>
        <dbReference type="Proteomes" id="UP000030653"/>
    </source>
</evidence>
<sequence length="223" mass="24591">MSLSVRQTATNSELSGAKSFPTLFDFHQMARHILQRLSVHCSYLCDNEDLSDTDDSLPFIDVARLSPPPNGVMELRFNSEQDDYCLAVSLADPDWTSTSGKSTLPASPTRRTPWQQAPSSPLTVHFTLRAAVKTCPGSRPRYLLHTIPIQQESPFEGYTVQQPLTSLVLYNLPASTRIGTRLFWSASVNGEAVRAWHSPDGPFVADGFRADLNGLITISLIAL</sequence>
<reference evidence="2 3" key="1">
    <citation type="journal article" date="2012" name="Science">
        <title>The Paleozoic origin of enzymatic lignin decomposition reconstructed from 31 fungal genomes.</title>
        <authorList>
            <person name="Floudas D."/>
            <person name="Binder M."/>
            <person name="Riley R."/>
            <person name="Barry K."/>
            <person name="Blanchette R.A."/>
            <person name="Henrissat B."/>
            <person name="Martinez A.T."/>
            <person name="Otillar R."/>
            <person name="Spatafora J.W."/>
            <person name="Yadav J.S."/>
            <person name="Aerts A."/>
            <person name="Benoit I."/>
            <person name="Boyd A."/>
            <person name="Carlson A."/>
            <person name="Copeland A."/>
            <person name="Coutinho P.M."/>
            <person name="de Vries R.P."/>
            <person name="Ferreira P."/>
            <person name="Findley K."/>
            <person name="Foster B."/>
            <person name="Gaskell J."/>
            <person name="Glotzer D."/>
            <person name="Gorecki P."/>
            <person name="Heitman J."/>
            <person name="Hesse C."/>
            <person name="Hori C."/>
            <person name="Igarashi K."/>
            <person name="Jurgens J.A."/>
            <person name="Kallen N."/>
            <person name="Kersten P."/>
            <person name="Kohler A."/>
            <person name="Kuees U."/>
            <person name="Kumar T.K.A."/>
            <person name="Kuo A."/>
            <person name="LaButti K."/>
            <person name="Larrondo L.F."/>
            <person name="Lindquist E."/>
            <person name="Ling A."/>
            <person name="Lombard V."/>
            <person name="Lucas S."/>
            <person name="Lundell T."/>
            <person name="Martin R."/>
            <person name="McLaughlin D.J."/>
            <person name="Morgenstern I."/>
            <person name="Morin E."/>
            <person name="Murat C."/>
            <person name="Nagy L.G."/>
            <person name="Nolan M."/>
            <person name="Ohm R.A."/>
            <person name="Patyshakuliyeva A."/>
            <person name="Rokas A."/>
            <person name="Ruiz-Duenas F.J."/>
            <person name="Sabat G."/>
            <person name="Salamov A."/>
            <person name="Samejima M."/>
            <person name="Schmutz J."/>
            <person name="Slot J.C."/>
            <person name="St John F."/>
            <person name="Stenlid J."/>
            <person name="Sun H."/>
            <person name="Sun S."/>
            <person name="Syed K."/>
            <person name="Tsang A."/>
            <person name="Wiebenga A."/>
            <person name="Young D."/>
            <person name="Pisabarro A."/>
            <person name="Eastwood D.C."/>
            <person name="Martin F."/>
            <person name="Cullen D."/>
            <person name="Grigoriev I.V."/>
            <person name="Hibbett D.S."/>
        </authorList>
    </citation>
    <scope>NUCLEOTIDE SEQUENCE [LARGE SCALE GENOMIC DNA]</scope>
    <source>
        <strain evidence="2 3">DJM-731 SS1</strain>
    </source>
</reference>
<dbReference type="RefSeq" id="XP_040632845.1">
    <property type="nucleotide sequence ID" value="XM_040769509.1"/>
</dbReference>
<feature type="region of interest" description="Disordered" evidence="1">
    <location>
        <begin position="96"/>
        <end position="118"/>
    </location>
</feature>
<dbReference type="AlphaFoldDB" id="M5G6R9"/>
<protein>
    <submittedName>
        <fullName evidence="2">Uncharacterized protein</fullName>
    </submittedName>
</protein>
<dbReference type="OrthoDB" id="10479136at2759"/>
<gene>
    <name evidence="2" type="ORF">DACRYDRAFT_112776</name>
</gene>
<dbReference type="GeneID" id="63684571"/>
<proteinExistence type="predicted"/>
<dbReference type="HOGENOM" id="CLU_1240096_0_0_1"/>